<sequence>MTQFKPKSDYFRIGEYNILMTLVKAYHGSPLAVSTEKCIKSICKHSIIPITFHFIVDKKGTDVVKGIFMRTSGHCTNPDIVFHDADKLAERLKGIVQVLQRPFSYKKGAYYSDPIFFLSTALHKVFPENLTKIIMLDSDLRFRNDINLLFQHFKKFESSNIMGLATEQQPVYRHIFDTYRHNNPGTMVGEPPPNGITGFNSGVALLHLENMRRSKTYNQIISSEAAIDMAKKYNFKGHLGDQDFYSLLSVEHKDLFYILPCGWNRQLCSYWRDNGYAKVFDLYFNCSMPVHVYHGNCRTAIPED</sequence>
<dbReference type="Proteomes" id="UP000001593">
    <property type="component" value="Unassembled WGS sequence"/>
</dbReference>
<dbReference type="GO" id="GO:0005789">
    <property type="term" value="C:endoplasmic reticulum membrane"/>
    <property type="evidence" value="ECO:0000318"/>
    <property type="project" value="GO_Central"/>
</dbReference>
<organism evidence="1 2">
    <name type="scientific">Nematostella vectensis</name>
    <name type="common">Starlet sea anemone</name>
    <dbReference type="NCBI Taxonomy" id="45351"/>
    <lineage>
        <taxon>Eukaryota</taxon>
        <taxon>Metazoa</taxon>
        <taxon>Cnidaria</taxon>
        <taxon>Anthozoa</taxon>
        <taxon>Hexacorallia</taxon>
        <taxon>Actiniaria</taxon>
        <taxon>Edwardsiidae</taxon>
        <taxon>Nematostella</taxon>
    </lineage>
</organism>
<dbReference type="GO" id="GO:0016266">
    <property type="term" value="P:protein O-linked glycosylation via N-acetyl-galactosamine"/>
    <property type="evidence" value="ECO:0000318"/>
    <property type="project" value="GO_Central"/>
</dbReference>
<dbReference type="eggNOG" id="KOG3765">
    <property type="taxonomic scope" value="Eukaryota"/>
</dbReference>
<dbReference type="InterPro" id="IPR002495">
    <property type="entry name" value="Glyco_trans_8"/>
</dbReference>
<dbReference type="OMA" id="NVWCIFT"/>
<dbReference type="STRING" id="45351.A7SFL0"/>
<dbReference type="Gene3D" id="3.90.550.10">
    <property type="entry name" value="Spore Coat Polysaccharide Biosynthesis Protein SpsA, Chain A"/>
    <property type="match status" value="1"/>
</dbReference>
<evidence type="ECO:0000313" key="2">
    <source>
        <dbReference type="Proteomes" id="UP000001593"/>
    </source>
</evidence>
<dbReference type="GO" id="GO:0140560">
    <property type="term" value="F:xylosyl alpha-1,3-xylosyltransferase activity"/>
    <property type="evidence" value="ECO:0000318"/>
    <property type="project" value="GO_Central"/>
</dbReference>
<dbReference type="InterPro" id="IPR042465">
    <property type="entry name" value="XXLT1"/>
</dbReference>
<gene>
    <name evidence="1" type="ORF">NEMVEDRAFT_v1g116562</name>
</gene>
<dbReference type="KEGG" id="nve:5509033"/>
<accession>A7SFL0</accession>
<dbReference type="OrthoDB" id="411524at2759"/>
<keyword evidence="2" id="KW-1185">Reference proteome</keyword>
<evidence type="ECO:0008006" key="3">
    <source>
        <dbReference type="Google" id="ProtNLM"/>
    </source>
</evidence>
<dbReference type="InParanoid" id="A7SFL0"/>
<dbReference type="AlphaFoldDB" id="A7SFL0"/>
<evidence type="ECO:0000313" key="1">
    <source>
        <dbReference type="EMBL" id="EDO37486.1"/>
    </source>
</evidence>
<dbReference type="InterPro" id="IPR029044">
    <property type="entry name" value="Nucleotide-diphossugar_trans"/>
</dbReference>
<dbReference type="FunCoup" id="A7SFL0">
    <property type="interactions" value="363"/>
</dbReference>
<dbReference type="PANTHER" id="PTHR46612">
    <property type="entry name" value="XYLOSIDE XYLOSYLTRANSFERASE 1"/>
    <property type="match status" value="1"/>
</dbReference>
<proteinExistence type="predicted"/>
<dbReference type="HOGENOM" id="CLU_048175_0_0_1"/>
<dbReference type="PANTHER" id="PTHR46612:SF1">
    <property type="entry name" value="XYLOSIDE XYLOSYLTRANSFERASE 1"/>
    <property type="match status" value="1"/>
</dbReference>
<dbReference type="SUPFAM" id="SSF53448">
    <property type="entry name" value="Nucleotide-diphospho-sugar transferases"/>
    <property type="match status" value="1"/>
</dbReference>
<protein>
    <recommendedName>
        <fullName evidence="3">Xyloside xylosyltransferase 1</fullName>
    </recommendedName>
</protein>
<reference evidence="1 2" key="1">
    <citation type="journal article" date="2007" name="Science">
        <title>Sea anemone genome reveals ancestral eumetazoan gene repertoire and genomic organization.</title>
        <authorList>
            <person name="Putnam N.H."/>
            <person name="Srivastava M."/>
            <person name="Hellsten U."/>
            <person name="Dirks B."/>
            <person name="Chapman J."/>
            <person name="Salamov A."/>
            <person name="Terry A."/>
            <person name="Shapiro H."/>
            <person name="Lindquist E."/>
            <person name="Kapitonov V.V."/>
            <person name="Jurka J."/>
            <person name="Genikhovich G."/>
            <person name="Grigoriev I.V."/>
            <person name="Lucas S.M."/>
            <person name="Steele R.E."/>
            <person name="Finnerty J.R."/>
            <person name="Technau U."/>
            <person name="Martindale M.Q."/>
            <person name="Rokhsar D.S."/>
        </authorList>
    </citation>
    <scope>NUCLEOTIDE SEQUENCE [LARGE SCALE GENOMIC DNA]</scope>
    <source>
        <strain evidence="2">CH2 X CH6</strain>
    </source>
</reference>
<dbReference type="EMBL" id="DS469645">
    <property type="protein sequence ID" value="EDO37486.1"/>
    <property type="molecule type" value="Genomic_DNA"/>
</dbReference>
<name>A7SFL0_NEMVE</name>
<dbReference type="Pfam" id="PF01501">
    <property type="entry name" value="Glyco_transf_8"/>
    <property type="match status" value="1"/>
</dbReference>
<dbReference type="PhylomeDB" id="A7SFL0"/>